<dbReference type="Proteomes" id="UP001237642">
    <property type="component" value="Unassembled WGS sequence"/>
</dbReference>
<keyword evidence="1 6" id="KW-0479">Metal-binding</keyword>
<dbReference type="GO" id="GO:0003729">
    <property type="term" value="F:mRNA binding"/>
    <property type="evidence" value="ECO:0007669"/>
    <property type="project" value="TreeGrafter"/>
</dbReference>
<dbReference type="InterPro" id="IPR041686">
    <property type="entry name" value="Znf-CCCH_3"/>
</dbReference>
<evidence type="ECO:0000256" key="3">
    <source>
        <dbReference type="ARBA" id="ARBA00022771"/>
    </source>
</evidence>
<dbReference type="InterPro" id="IPR000571">
    <property type="entry name" value="Znf_CCCH"/>
</dbReference>
<evidence type="ECO:0000313" key="10">
    <source>
        <dbReference type="Proteomes" id="UP001237642"/>
    </source>
</evidence>
<dbReference type="PROSITE" id="PS50103">
    <property type="entry name" value="ZF_C3H1"/>
    <property type="match status" value="3"/>
</dbReference>
<reference evidence="9" key="1">
    <citation type="submission" date="2023-02" db="EMBL/GenBank/DDBJ databases">
        <title>Genome of toxic invasive species Heracleum sosnowskyi carries increased number of genes despite the absence of recent whole-genome duplications.</title>
        <authorList>
            <person name="Schelkunov M."/>
            <person name="Shtratnikova V."/>
            <person name="Makarenko M."/>
            <person name="Klepikova A."/>
            <person name="Omelchenko D."/>
            <person name="Novikova G."/>
            <person name="Obukhova E."/>
            <person name="Bogdanov V."/>
            <person name="Penin A."/>
            <person name="Logacheva M."/>
        </authorList>
    </citation>
    <scope>NUCLEOTIDE SEQUENCE</scope>
    <source>
        <strain evidence="9">Hsosn_3</strain>
        <tissue evidence="9">Leaf</tissue>
    </source>
</reference>
<dbReference type="SUPFAM" id="SSF90229">
    <property type="entry name" value="CCCH zinc finger"/>
    <property type="match status" value="1"/>
</dbReference>
<evidence type="ECO:0000256" key="6">
    <source>
        <dbReference type="PROSITE-ProRule" id="PRU00723"/>
    </source>
</evidence>
<feature type="domain" description="C3H1-type" evidence="8">
    <location>
        <begin position="60"/>
        <end position="86"/>
    </location>
</feature>
<keyword evidence="5" id="KW-0238">DNA-binding</keyword>
<evidence type="ECO:0000256" key="2">
    <source>
        <dbReference type="ARBA" id="ARBA00022737"/>
    </source>
</evidence>
<dbReference type="SMART" id="SM00356">
    <property type="entry name" value="ZnF_C3H1"/>
    <property type="match status" value="3"/>
</dbReference>
<feature type="zinc finger region" description="C3H1-type" evidence="6">
    <location>
        <begin position="29"/>
        <end position="58"/>
    </location>
</feature>
<comment type="caution">
    <text evidence="9">The sequence shown here is derived from an EMBL/GenBank/DDBJ whole genome shotgun (WGS) entry which is preliminary data.</text>
</comment>
<dbReference type="FunFam" id="4.10.1000.10:FF:000021">
    <property type="entry name" value="Zinc finger CCCH domain-containing protein 17"/>
    <property type="match status" value="1"/>
</dbReference>
<evidence type="ECO:0000256" key="1">
    <source>
        <dbReference type="ARBA" id="ARBA00022723"/>
    </source>
</evidence>
<gene>
    <name evidence="9" type="ORF">POM88_018362</name>
</gene>
<feature type="domain" description="C3H1-type" evidence="8">
    <location>
        <begin position="120"/>
        <end position="147"/>
    </location>
</feature>
<feature type="domain" description="C3H1-type" evidence="8">
    <location>
        <begin position="29"/>
        <end position="58"/>
    </location>
</feature>
<feature type="zinc finger region" description="C3H1-type" evidence="6">
    <location>
        <begin position="120"/>
        <end position="147"/>
    </location>
</feature>
<feature type="compositionally biased region" description="Acidic residues" evidence="7">
    <location>
        <begin position="527"/>
        <end position="558"/>
    </location>
</feature>
<keyword evidence="10" id="KW-1185">Reference proteome</keyword>
<organism evidence="9 10">
    <name type="scientific">Heracleum sosnowskyi</name>
    <dbReference type="NCBI Taxonomy" id="360622"/>
    <lineage>
        <taxon>Eukaryota</taxon>
        <taxon>Viridiplantae</taxon>
        <taxon>Streptophyta</taxon>
        <taxon>Embryophyta</taxon>
        <taxon>Tracheophyta</taxon>
        <taxon>Spermatophyta</taxon>
        <taxon>Magnoliopsida</taxon>
        <taxon>eudicotyledons</taxon>
        <taxon>Gunneridae</taxon>
        <taxon>Pentapetalae</taxon>
        <taxon>asterids</taxon>
        <taxon>campanulids</taxon>
        <taxon>Apiales</taxon>
        <taxon>Apiaceae</taxon>
        <taxon>Apioideae</taxon>
        <taxon>apioid superclade</taxon>
        <taxon>Tordylieae</taxon>
        <taxon>Tordyliinae</taxon>
        <taxon>Heracleum</taxon>
    </lineage>
</organism>
<keyword evidence="4 6" id="KW-0862">Zinc</keyword>
<keyword evidence="3 6" id="KW-0863">Zinc-finger</keyword>
<name>A0AAD8MYX0_9APIA</name>
<feature type="compositionally biased region" description="Basic and acidic residues" evidence="7">
    <location>
        <begin position="458"/>
        <end position="488"/>
    </location>
</feature>
<sequence length="569" mass="64501">MLGVSQEKLEKNQESQAGISKSTAEDDALKRNTDCVYFLASPLTCKKGSECEYRHSEAARINPRDCWYWLNGNCMNPKCAFRHPPLDGLLGTQVTAPVGHSLPLTQSVPTPSAQALPVPGKQAVPCIFFQQGYCLKGDLCPFMHAPYSFNDKVSQLAVATPATEFQSYKKTFGGLQKSTQQQKNSQNNIRKPVEIPAQVKSVTETERAPLRNGVATNKTLPVHAGLDDELPRYKPANVHSAGIGQSARSNHSQQVDVLDNQSTLNGKDADEFSRDHSPGFDVLVDGELGESDYYHNEDQFEGTRGRDERILNPRNDYEIDRASDYHLMADGDRDMYNDTHAYDSYDHYGRKERRVSSERILGGSAHLERRGRPIADITVRTDESDLRHHLLKQKRGDNSRSVVSHTRSRENRFDDRIYRPPQRDHMRASESVVSSRLRGRIKIPGRSISPDYRTGSWSERETDRGRNRGRLSPERLQGRLKERMKGRVQENPNNEESKTEEGMIGDEVLEDHKPETYEQAEGYSDYEQADGEDYNLEEGENLDPEDEYYEEEEGEDADDFAKKMGVTYS</sequence>
<proteinExistence type="predicted"/>
<evidence type="ECO:0000313" key="9">
    <source>
        <dbReference type="EMBL" id="KAK1390184.1"/>
    </source>
</evidence>
<dbReference type="Pfam" id="PF00642">
    <property type="entry name" value="zf-CCCH"/>
    <property type="match status" value="1"/>
</dbReference>
<evidence type="ECO:0000256" key="5">
    <source>
        <dbReference type="ARBA" id="ARBA00023125"/>
    </source>
</evidence>
<evidence type="ECO:0000256" key="4">
    <source>
        <dbReference type="ARBA" id="ARBA00022833"/>
    </source>
</evidence>
<reference evidence="9" key="2">
    <citation type="submission" date="2023-05" db="EMBL/GenBank/DDBJ databases">
        <authorList>
            <person name="Schelkunov M.I."/>
        </authorList>
    </citation>
    <scope>NUCLEOTIDE SEQUENCE</scope>
    <source>
        <strain evidence="9">Hsosn_3</strain>
        <tissue evidence="9">Leaf</tissue>
    </source>
</reference>
<evidence type="ECO:0000259" key="8">
    <source>
        <dbReference type="PROSITE" id="PS50103"/>
    </source>
</evidence>
<protein>
    <submittedName>
        <fullName evidence="9">Zinc finger CCCH domain-containing protein 17</fullName>
    </submittedName>
</protein>
<evidence type="ECO:0000256" key="7">
    <source>
        <dbReference type="SAM" id="MobiDB-lite"/>
    </source>
</evidence>
<dbReference type="Gene3D" id="4.10.1000.10">
    <property type="entry name" value="Zinc finger, CCCH-type"/>
    <property type="match status" value="1"/>
</dbReference>
<feature type="region of interest" description="Disordered" evidence="7">
    <location>
        <begin position="444"/>
        <end position="569"/>
    </location>
</feature>
<dbReference type="Pfam" id="PF15663">
    <property type="entry name" value="zf-CCCH_3"/>
    <property type="match status" value="1"/>
</dbReference>
<dbReference type="AlphaFoldDB" id="A0AAD8MYX0"/>
<dbReference type="GO" id="GO:0003677">
    <property type="term" value="F:DNA binding"/>
    <property type="evidence" value="ECO:0007669"/>
    <property type="project" value="UniProtKB-KW"/>
</dbReference>
<accession>A0AAD8MYX0</accession>
<dbReference type="EMBL" id="JAUIZM010000004">
    <property type="protein sequence ID" value="KAK1390184.1"/>
    <property type="molecule type" value="Genomic_DNA"/>
</dbReference>
<feature type="region of interest" description="Disordered" evidence="7">
    <location>
        <begin position="1"/>
        <end position="24"/>
    </location>
</feature>
<dbReference type="InterPro" id="IPR036855">
    <property type="entry name" value="Znf_CCCH_sf"/>
</dbReference>
<keyword evidence="2" id="KW-0677">Repeat</keyword>
<dbReference type="PANTHER" id="PTHR15725:SF14">
    <property type="entry name" value="ZINC FINGER CCCH DOMAIN-CONTAINING PROTEIN 11A"/>
    <property type="match status" value="1"/>
</dbReference>
<dbReference type="GO" id="GO:0008270">
    <property type="term" value="F:zinc ion binding"/>
    <property type="evidence" value="ECO:0007669"/>
    <property type="project" value="UniProtKB-KW"/>
</dbReference>
<dbReference type="PANTHER" id="PTHR15725">
    <property type="entry name" value="ZN-FINGER, C-X8-C-X5-C-X3-H TYPE-CONTAINING"/>
    <property type="match status" value="1"/>
</dbReference>
<feature type="zinc finger region" description="C3H1-type" evidence="6">
    <location>
        <begin position="60"/>
        <end position="86"/>
    </location>
</feature>